<dbReference type="HAMAP" id="MF_00148">
    <property type="entry name" value="UDG"/>
    <property type="match status" value="1"/>
</dbReference>
<comment type="catalytic activity">
    <reaction evidence="1 7">
        <text>Hydrolyzes single-stranded DNA or mismatched double-stranded DNA and polynucleotides, releasing free uracil.</text>
        <dbReference type="EC" id="3.2.2.27"/>
    </reaction>
</comment>
<keyword evidence="7" id="KW-0539">Nucleus</keyword>
<dbReference type="NCBIfam" id="NF003589">
    <property type="entry name" value="PRK05254.1-2"/>
    <property type="match status" value="1"/>
</dbReference>
<dbReference type="SMART" id="SM00987">
    <property type="entry name" value="UreE_C"/>
    <property type="match status" value="1"/>
</dbReference>
<comment type="subcellular location">
    <subcellularLocation>
        <location evidence="7">Mitochondrion</location>
    </subcellularLocation>
    <subcellularLocation>
        <location evidence="7">Nucleus</location>
    </subcellularLocation>
</comment>
<dbReference type="InterPro" id="IPR036895">
    <property type="entry name" value="Uracil-DNA_glycosylase-like_sf"/>
</dbReference>
<evidence type="ECO:0000256" key="2">
    <source>
        <dbReference type="ARBA" id="ARBA00008184"/>
    </source>
</evidence>
<gene>
    <name evidence="9" type="ORF">AMTR_s00029p00120620</name>
</gene>
<organism evidence="9 10">
    <name type="scientific">Amborella trichopoda</name>
    <dbReference type="NCBI Taxonomy" id="13333"/>
    <lineage>
        <taxon>Eukaryota</taxon>
        <taxon>Viridiplantae</taxon>
        <taxon>Streptophyta</taxon>
        <taxon>Embryophyta</taxon>
        <taxon>Tracheophyta</taxon>
        <taxon>Spermatophyta</taxon>
        <taxon>Magnoliopsida</taxon>
        <taxon>Amborellales</taxon>
        <taxon>Amborellaceae</taxon>
        <taxon>Amborella</taxon>
    </lineage>
</organism>
<keyword evidence="6 7" id="KW-0234">DNA repair</keyword>
<protein>
    <recommendedName>
        <fullName evidence="3 7">Uracil-DNA glycosylase</fullName>
        <shortName evidence="7">UDG</shortName>
        <ecNumber evidence="3 7">3.2.2.27</ecNumber>
    </recommendedName>
</protein>
<dbReference type="FunFam" id="3.40.470.10:FF:000001">
    <property type="entry name" value="Uracil-DNA glycosylase"/>
    <property type="match status" value="1"/>
</dbReference>
<dbReference type="OMA" id="PDNGYLM"/>
<dbReference type="CDD" id="cd10027">
    <property type="entry name" value="UDG-F1-like"/>
    <property type="match status" value="1"/>
</dbReference>
<dbReference type="STRING" id="13333.W1PN63"/>
<dbReference type="GO" id="GO:0004844">
    <property type="term" value="F:uracil DNA N-glycosylase activity"/>
    <property type="evidence" value="ECO:0000318"/>
    <property type="project" value="GO_Central"/>
</dbReference>
<dbReference type="NCBIfam" id="TIGR00628">
    <property type="entry name" value="ung"/>
    <property type="match status" value="1"/>
</dbReference>
<dbReference type="eggNOG" id="KOG2994">
    <property type="taxonomic scope" value="Eukaryota"/>
</dbReference>
<comment type="similarity">
    <text evidence="2 7">Belongs to the uracil-DNA glycosylase (UDG) superfamily. UNG family.</text>
</comment>
<dbReference type="SUPFAM" id="SSF52141">
    <property type="entry name" value="Uracil-DNA glycosylase-like"/>
    <property type="match status" value="1"/>
</dbReference>
<dbReference type="PANTHER" id="PTHR11264:SF0">
    <property type="entry name" value="URACIL-DNA GLYCOSYLASE"/>
    <property type="match status" value="1"/>
</dbReference>
<evidence type="ECO:0000259" key="8">
    <source>
        <dbReference type="SMART" id="SM00986"/>
    </source>
</evidence>
<evidence type="ECO:0000256" key="3">
    <source>
        <dbReference type="ARBA" id="ARBA00012030"/>
    </source>
</evidence>
<dbReference type="GO" id="GO:0097510">
    <property type="term" value="P:base-excision repair, AP site formation via deaminated base removal"/>
    <property type="evidence" value="ECO:0000318"/>
    <property type="project" value="GO_Central"/>
</dbReference>
<feature type="active site" description="Proton acceptor" evidence="7">
    <location>
        <position position="153"/>
    </location>
</feature>
<reference evidence="10" key="1">
    <citation type="journal article" date="2013" name="Science">
        <title>The Amborella genome and the evolution of flowering plants.</title>
        <authorList>
            <consortium name="Amborella Genome Project"/>
        </authorList>
    </citation>
    <scope>NUCLEOTIDE SEQUENCE [LARGE SCALE GENOMIC DNA]</scope>
</reference>
<dbReference type="GO" id="GO:0005634">
    <property type="term" value="C:nucleus"/>
    <property type="evidence" value="ECO:0007669"/>
    <property type="project" value="UniProtKB-SubCell"/>
</dbReference>
<dbReference type="PANTHER" id="PTHR11264">
    <property type="entry name" value="URACIL-DNA GLYCOSYLASE"/>
    <property type="match status" value="1"/>
</dbReference>
<dbReference type="Gene3D" id="3.40.470.10">
    <property type="entry name" value="Uracil-DNA glycosylase-like domain"/>
    <property type="match status" value="1"/>
</dbReference>
<dbReference type="InterPro" id="IPR005122">
    <property type="entry name" value="Uracil-DNA_glycosylase-like"/>
</dbReference>
<evidence type="ECO:0000313" key="10">
    <source>
        <dbReference type="Proteomes" id="UP000017836"/>
    </source>
</evidence>
<dbReference type="GO" id="GO:0005739">
    <property type="term" value="C:mitochondrion"/>
    <property type="evidence" value="ECO:0007669"/>
    <property type="project" value="UniProtKB-SubCell"/>
</dbReference>
<dbReference type="Gramene" id="ERN09503">
    <property type="protein sequence ID" value="ERN09503"/>
    <property type="gene ID" value="AMTR_s00029p00120620"/>
</dbReference>
<dbReference type="Pfam" id="PF03167">
    <property type="entry name" value="UDG"/>
    <property type="match status" value="1"/>
</dbReference>
<evidence type="ECO:0000313" key="9">
    <source>
        <dbReference type="EMBL" id="ERN09503.1"/>
    </source>
</evidence>
<evidence type="ECO:0000256" key="6">
    <source>
        <dbReference type="ARBA" id="ARBA00023204"/>
    </source>
</evidence>
<dbReference type="NCBIfam" id="NF003591">
    <property type="entry name" value="PRK05254.1-4"/>
    <property type="match status" value="1"/>
</dbReference>
<feature type="domain" description="Uracil-DNA glycosylase-like" evidence="8">
    <location>
        <begin position="138"/>
        <end position="296"/>
    </location>
</feature>
<evidence type="ECO:0000256" key="7">
    <source>
        <dbReference type="HAMAP-Rule" id="MF_03166"/>
    </source>
</evidence>
<name>W1PN63_AMBTC</name>
<dbReference type="NCBIfam" id="NF003588">
    <property type="entry name" value="PRK05254.1-1"/>
    <property type="match status" value="1"/>
</dbReference>
<dbReference type="HOGENOM" id="CLU_032162_2_1_1"/>
<dbReference type="Proteomes" id="UP000017836">
    <property type="component" value="Unassembled WGS sequence"/>
</dbReference>
<accession>W1PN63</accession>
<dbReference type="NCBIfam" id="NF003592">
    <property type="entry name" value="PRK05254.1-5"/>
    <property type="match status" value="1"/>
</dbReference>
<proteinExistence type="inferred from homology"/>
<keyword evidence="5 7" id="KW-0378">Hydrolase</keyword>
<dbReference type="InterPro" id="IPR002043">
    <property type="entry name" value="UDG_fam1"/>
</dbReference>
<dbReference type="SMART" id="SM00986">
    <property type="entry name" value="UDG"/>
    <property type="match status" value="1"/>
</dbReference>
<keyword evidence="10" id="KW-1185">Reference proteome</keyword>
<sequence length="314" mass="34927">MASKTLTEFFPPAKRLKPLPPVETLNPPSSLSTVCNSYNKDSSSNLTPDEKSRIEINRCFALAKRNLRICNERVSKARAEGLTFVKLEELLVEKTWLEALPGELGKPYMKNLCEFVGREARGSTPIYPPPFLIFNALNSTPFDRVNVVILGQDPYHGPGQAMGLSFSVPQGVKIPSSLVNIFKELQQDVGCSIPSHGNLERWAVQGVLLLNAVLTVKHHQANSHAKRGWELFTDAVIRAISHKKTGVVFLLWGNSAQEKARLIDASKHHVLRSAHPSGLSAHKGFFGCRYFTNNFYMRCLNKPLIELPFLAVLA</sequence>
<dbReference type="EMBL" id="KI392980">
    <property type="protein sequence ID" value="ERN09503.1"/>
    <property type="molecule type" value="Genomic_DNA"/>
</dbReference>
<keyword evidence="4 7" id="KW-0227">DNA damage</keyword>
<dbReference type="EC" id="3.2.2.27" evidence="3 7"/>
<keyword evidence="7" id="KW-0496">Mitochondrion</keyword>
<evidence type="ECO:0000256" key="5">
    <source>
        <dbReference type="ARBA" id="ARBA00022801"/>
    </source>
</evidence>
<comment type="function">
    <text evidence="7">Excises uracil residues from the DNA which can arise as a result of misincorporation of dUMP residues by DNA polymerase or due to deamination of cytosine.</text>
</comment>
<evidence type="ECO:0000256" key="4">
    <source>
        <dbReference type="ARBA" id="ARBA00022763"/>
    </source>
</evidence>
<evidence type="ECO:0000256" key="1">
    <source>
        <dbReference type="ARBA" id="ARBA00001400"/>
    </source>
</evidence>
<dbReference type="AlphaFoldDB" id="W1PN63"/>